<dbReference type="RefSeq" id="WP_094806802.1">
    <property type="nucleotide sequence ID" value="NZ_NEVT01000006.1"/>
</dbReference>
<evidence type="ECO:0000313" key="3">
    <source>
        <dbReference type="Proteomes" id="UP000215633"/>
    </source>
</evidence>
<reference evidence="3" key="1">
    <citation type="submission" date="2017-05" db="EMBL/GenBank/DDBJ databases">
        <title>Complete and WGS of Bordetella genogroups.</title>
        <authorList>
            <person name="Spilker T."/>
            <person name="Lipuma J."/>
        </authorList>
    </citation>
    <scope>NUCLEOTIDE SEQUENCE [LARGE SCALE GENOMIC DNA]</scope>
    <source>
        <strain evidence="3">AU8256</strain>
    </source>
</reference>
<evidence type="ECO:0000313" key="2">
    <source>
        <dbReference type="EMBL" id="OZI75863.1"/>
    </source>
</evidence>
<keyword evidence="2" id="KW-0378">Hydrolase</keyword>
<dbReference type="AlphaFoldDB" id="A0A261VRJ3"/>
<dbReference type="InterPro" id="IPR032466">
    <property type="entry name" value="Metal_Hydrolase"/>
</dbReference>
<comment type="caution">
    <text evidence="2">The sequence shown here is derived from an EMBL/GenBank/DDBJ whole genome shotgun (WGS) entry which is preliminary data.</text>
</comment>
<sequence length="551" mass="59729">MTSPSPATTIFRARAILTMNPAQPEATHVAVRDGRILGVGDAESLQGWGAAIVDERYADQVLMPGLVEGHCHLPEGGMWTFVYVGYYDRRGPDGRLWQGLTSFEAVCARLREAEAGLPDGQPLIGWGFDPIYFDSGRMTVRELDTVSAARPVVVMHASMHLMNANSAMLARAGIDRDTDIEGITRFDNGEPTGELCEFAAMFPVMRLIGNPFRTIGLTERGLRLFGQVAQLAGVTTATDLVNELNEEGIDTLARVSAEADYPVRIVPAASAMAFAGDPAACLRRLEQLKQRNHDKLRLGMVKLVVDGSIQGFTARLRWPGYYNGAPNGIWVTPPDVLDEIVLAYHAAGVQLHIHTNGDEATEVAIRAVERALQRYPRADHRHTLQHCQMADAAQFRRMARLGMCANLFANHIYYWGDAHYAQTMGPDRANRMDACASAARLGVPYAIHSDAPITPLGPLFTAWCAVNRRTAGGRVLGESERIGVDAALHAITLGAAYTLHLDHEIGSIEIGKRADFCVLRDDPRALGAENLKDAGVIGTVVGGRPLAAPGA</sequence>
<dbReference type="SUPFAM" id="SSF51338">
    <property type="entry name" value="Composite domain of metallo-dependent hydrolases"/>
    <property type="match status" value="1"/>
</dbReference>
<evidence type="ECO:0000259" key="1">
    <source>
        <dbReference type="Pfam" id="PF07969"/>
    </source>
</evidence>
<accession>A0A261VRJ3</accession>
<dbReference type="GO" id="GO:0016810">
    <property type="term" value="F:hydrolase activity, acting on carbon-nitrogen (but not peptide) bonds"/>
    <property type="evidence" value="ECO:0007669"/>
    <property type="project" value="InterPro"/>
</dbReference>
<organism evidence="2 3">
    <name type="scientific">Bordetella genomosp. 2</name>
    <dbReference type="NCBI Taxonomy" id="1983456"/>
    <lineage>
        <taxon>Bacteria</taxon>
        <taxon>Pseudomonadati</taxon>
        <taxon>Pseudomonadota</taxon>
        <taxon>Betaproteobacteria</taxon>
        <taxon>Burkholderiales</taxon>
        <taxon>Alcaligenaceae</taxon>
        <taxon>Bordetella</taxon>
    </lineage>
</organism>
<dbReference type="Gene3D" id="2.30.40.10">
    <property type="entry name" value="Urease, subunit C, domain 1"/>
    <property type="match status" value="1"/>
</dbReference>
<dbReference type="Proteomes" id="UP000215633">
    <property type="component" value="Unassembled WGS sequence"/>
</dbReference>
<dbReference type="InterPro" id="IPR033932">
    <property type="entry name" value="YtcJ-like"/>
</dbReference>
<dbReference type="Gene3D" id="3.20.20.140">
    <property type="entry name" value="Metal-dependent hydrolases"/>
    <property type="match status" value="1"/>
</dbReference>
<dbReference type="InterPro" id="IPR013108">
    <property type="entry name" value="Amidohydro_3"/>
</dbReference>
<name>A0A261VRJ3_9BORD</name>
<dbReference type="EMBL" id="NEVT01000006">
    <property type="protein sequence ID" value="OZI75863.1"/>
    <property type="molecule type" value="Genomic_DNA"/>
</dbReference>
<dbReference type="PANTHER" id="PTHR22642">
    <property type="entry name" value="IMIDAZOLONEPROPIONASE"/>
    <property type="match status" value="1"/>
</dbReference>
<dbReference type="Pfam" id="PF07969">
    <property type="entry name" value="Amidohydro_3"/>
    <property type="match status" value="1"/>
</dbReference>
<gene>
    <name evidence="2" type="ORF">CAL24_11710</name>
</gene>
<dbReference type="InterPro" id="IPR011059">
    <property type="entry name" value="Metal-dep_hydrolase_composite"/>
</dbReference>
<dbReference type="Gene3D" id="3.10.310.70">
    <property type="match status" value="1"/>
</dbReference>
<dbReference type="SUPFAM" id="SSF51556">
    <property type="entry name" value="Metallo-dependent hydrolases"/>
    <property type="match status" value="1"/>
</dbReference>
<dbReference type="CDD" id="cd01300">
    <property type="entry name" value="YtcJ_like"/>
    <property type="match status" value="1"/>
</dbReference>
<protein>
    <submittedName>
        <fullName evidence="2">Amidohydrolase</fullName>
    </submittedName>
</protein>
<proteinExistence type="predicted"/>
<dbReference type="PANTHER" id="PTHR22642:SF2">
    <property type="entry name" value="PROTEIN LONG AFTER FAR-RED 3"/>
    <property type="match status" value="1"/>
</dbReference>
<keyword evidence="3" id="KW-1185">Reference proteome</keyword>
<feature type="domain" description="Amidohydrolase 3" evidence="1">
    <location>
        <begin position="60"/>
        <end position="546"/>
    </location>
</feature>